<dbReference type="PANTHER" id="PTHR43471">
    <property type="entry name" value="ABC TRANSPORTER PERMEASE"/>
    <property type="match status" value="1"/>
</dbReference>
<feature type="transmembrane region" description="Helical" evidence="5">
    <location>
        <begin position="165"/>
        <end position="190"/>
    </location>
</feature>
<keyword evidence="4 5" id="KW-0472">Membrane</keyword>
<evidence type="ECO:0000256" key="5">
    <source>
        <dbReference type="SAM" id="Phobius"/>
    </source>
</evidence>
<evidence type="ECO:0000256" key="3">
    <source>
        <dbReference type="ARBA" id="ARBA00022989"/>
    </source>
</evidence>
<sequence>MSYSSAHTITTVARREIQVALRNKGIIISVIITLLLAIGGIGVISWLTGREGDDPALAVVGMEAGAFTDTGIEASAVDDRAQAEAAVLDGDADAALVPAGHGWDLLTEGSPSAQILGAVDQITSARASAAALEAVGVDAGEFAAATPPSAVTAVDIGDGGDGTSLGAVVTVLAGVMILMFTVMLFAANIGGRVTEEKSSRVVEIILASVRPMDFLTGKILGNALFGLAATALIVTVAAVALNISGLLDGVDFQWGIIGILLVGFMLGLVFYGSLYAAAGAMVQRTEDLQSTQTPILILILATTYVPLFGWQVLDATWMQVLAWVPPVSVAVAPLQYAGGNLSLAGLAASYTILAVATVGVIWLVARIYRNAILNNGRKLTWRQALTRK</sequence>
<feature type="domain" description="ABC-2 type transporter transmembrane" evidence="6">
    <location>
        <begin position="24"/>
        <end position="365"/>
    </location>
</feature>
<evidence type="ECO:0000256" key="4">
    <source>
        <dbReference type="ARBA" id="ARBA00023136"/>
    </source>
</evidence>
<protein>
    <submittedName>
        <fullName evidence="7">ABC transporter permease</fullName>
    </submittedName>
</protein>
<evidence type="ECO:0000256" key="2">
    <source>
        <dbReference type="ARBA" id="ARBA00022692"/>
    </source>
</evidence>
<dbReference type="RefSeq" id="WP_015400235.1">
    <property type="nucleotide sequence ID" value="NC_020302.1"/>
</dbReference>
<feature type="transmembrane region" description="Helical" evidence="5">
    <location>
        <begin position="343"/>
        <end position="368"/>
    </location>
</feature>
<dbReference type="PATRIC" id="fig|1121362.3.peg.809"/>
<dbReference type="PANTHER" id="PTHR43471:SF3">
    <property type="entry name" value="ABC TRANSPORTER PERMEASE PROTEIN NATB"/>
    <property type="match status" value="1"/>
</dbReference>
<keyword evidence="2 5" id="KW-0812">Transmembrane</keyword>
<evidence type="ECO:0000256" key="1">
    <source>
        <dbReference type="ARBA" id="ARBA00004141"/>
    </source>
</evidence>
<dbReference type="STRING" id="1121362.A605_04025"/>
<feature type="transmembrane region" description="Helical" evidence="5">
    <location>
        <begin position="252"/>
        <end position="274"/>
    </location>
</feature>
<proteinExistence type="predicted"/>
<dbReference type="OrthoDB" id="3268959at2"/>
<accession>M1P569</accession>
<evidence type="ECO:0000259" key="6">
    <source>
        <dbReference type="Pfam" id="PF12698"/>
    </source>
</evidence>
<evidence type="ECO:0000313" key="7">
    <source>
        <dbReference type="EMBL" id="AGF71816.1"/>
    </source>
</evidence>
<feature type="transmembrane region" description="Helical" evidence="5">
    <location>
        <begin position="25"/>
        <end position="47"/>
    </location>
</feature>
<dbReference type="AlphaFoldDB" id="M1P569"/>
<dbReference type="InterPro" id="IPR013525">
    <property type="entry name" value="ABC2_TM"/>
</dbReference>
<dbReference type="GO" id="GO:0140359">
    <property type="term" value="F:ABC-type transporter activity"/>
    <property type="evidence" value="ECO:0007669"/>
    <property type="project" value="InterPro"/>
</dbReference>
<feature type="transmembrane region" description="Helical" evidence="5">
    <location>
        <begin position="219"/>
        <end position="240"/>
    </location>
</feature>
<dbReference type="Proteomes" id="UP000011723">
    <property type="component" value="Chromosome"/>
</dbReference>
<dbReference type="GO" id="GO:0016020">
    <property type="term" value="C:membrane"/>
    <property type="evidence" value="ECO:0007669"/>
    <property type="project" value="UniProtKB-SubCell"/>
</dbReference>
<comment type="subcellular location">
    <subcellularLocation>
        <location evidence="1">Membrane</location>
        <topology evidence="1">Multi-pass membrane protein</topology>
    </subcellularLocation>
</comment>
<dbReference type="HOGENOM" id="CLU_046841_3_1_11"/>
<evidence type="ECO:0000313" key="8">
    <source>
        <dbReference type="Proteomes" id="UP000011723"/>
    </source>
</evidence>
<name>M1P569_9CORY</name>
<reference evidence="7 8" key="1">
    <citation type="journal article" date="2012" name="Stand. Genomic Sci.">
        <title>Genome sequence of the halotolerant bacterium Corynebacterium halotolerans type strain YIM 70093(T) (= DSM 44683(T)).</title>
        <authorList>
            <person name="Ruckert C."/>
            <person name="Albersmeier A."/>
            <person name="Al-Dilaimi A."/>
            <person name="Niehaus K."/>
            <person name="Szczepanowski R."/>
            <person name="Kalinowski J."/>
        </authorList>
    </citation>
    <scope>NUCLEOTIDE SEQUENCE [LARGE SCALE GENOMIC DNA]</scope>
    <source>
        <strain evidence="7">YIM 70093</strain>
    </source>
</reference>
<dbReference type="eggNOG" id="COG1668">
    <property type="taxonomic scope" value="Bacteria"/>
</dbReference>
<keyword evidence="3 5" id="KW-1133">Transmembrane helix</keyword>
<keyword evidence="8" id="KW-1185">Reference proteome</keyword>
<organism evidence="7 8">
    <name type="scientific">Corynebacterium halotolerans YIM 70093 = DSM 44683</name>
    <dbReference type="NCBI Taxonomy" id="1121362"/>
    <lineage>
        <taxon>Bacteria</taxon>
        <taxon>Bacillati</taxon>
        <taxon>Actinomycetota</taxon>
        <taxon>Actinomycetes</taxon>
        <taxon>Mycobacteriales</taxon>
        <taxon>Corynebacteriaceae</taxon>
        <taxon>Corynebacterium</taxon>
    </lineage>
</organism>
<gene>
    <name evidence="7" type="ORF">A605_04025</name>
</gene>
<feature type="transmembrane region" description="Helical" evidence="5">
    <location>
        <begin position="295"/>
        <end position="313"/>
    </location>
</feature>
<dbReference type="EMBL" id="CP003697">
    <property type="protein sequence ID" value="AGF71816.1"/>
    <property type="molecule type" value="Genomic_DNA"/>
</dbReference>
<dbReference type="Pfam" id="PF12698">
    <property type="entry name" value="ABC2_membrane_3"/>
    <property type="match status" value="1"/>
</dbReference>
<dbReference type="KEGG" id="chn:A605_04025"/>